<keyword evidence="2" id="KW-1185">Reference proteome</keyword>
<dbReference type="PANTHER" id="PTHR23295">
    <property type="entry name" value="NUCLEAR RECEPTOR COACTIVATOR 5-RELATED"/>
    <property type="match status" value="1"/>
</dbReference>
<dbReference type="RefSeq" id="XP_040591297.1">
    <property type="nucleotide sequence ID" value="XM_040735363.1"/>
</dbReference>
<evidence type="ECO:0000313" key="2">
    <source>
        <dbReference type="Proteomes" id="UP000886700"/>
    </source>
</evidence>
<protein>
    <submittedName>
        <fullName evidence="3">Nuclear receptor coactivator 5-like isoform X1</fullName>
    </submittedName>
</protein>
<dbReference type="InterPro" id="IPR052600">
    <property type="entry name" value="Nuc_rcpt_coact/corep"/>
</dbReference>
<dbReference type="SUPFAM" id="SSF52954">
    <property type="entry name" value="Class II aaRS ABD-related"/>
    <property type="match status" value="1"/>
</dbReference>
<evidence type="ECO:0000313" key="3">
    <source>
        <dbReference type="RefSeq" id="XP_040591297.1"/>
    </source>
</evidence>
<feature type="region of interest" description="Disordered" evidence="1">
    <location>
        <begin position="398"/>
        <end position="418"/>
    </location>
</feature>
<dbReference type="GeneID" id="110342650"/>
<sequence>MCLLRGRGRRLIQLVFGRGTWGRGHNQARLERLRQGSVAPGLKMSSLIRRHLGHGRPSVAKSSKPSKPFLPTSHSPQEGYLKECEDRLSSTEELRGNVVDYLKRNEDYIEQCQDFQLDLANGRDAQREALFQHFYQTLQKTWDREKPSDCVIVSMDTNQRDYATAIGRRLQDRGLVVETIHLVSESDLTRALQDVKDDGSPFCILVEQSNVKYSSCTVIMLHDSIKIHRHMPLEDALVLVTKELKRFFTGQSAGISQRATELVDDFLARERLASYSVPSSICHLLFLLREGKHLYSDELGLIMDYLTVRKEQLQGFETRDPSASSMPPSFQGQITPTVSKPPPLLPVSGPRPLLDIPLPRCSIKPLVGDRQEVGLLPAPGLVNPKGLFPPPLLQVGPSKRPAPPGCPSAMPVKRPLPRKKQLPVLLKSVPPKWALQPMSLQN</sequence>
<gene>
    <name evidence="3" type="primary">LOC110342650</name>
</gene>
<name>A0ABM2WKG5_MESAU</name>
<dbReference type="Proteomes" id="UP000886700">
    <property type="component" value="Unplaced"/>
</dbReference>
<dbReference type="PANTHER" id="PTHR23295:SF5">
    <property type="entry name" value="SI:CH211-216L23.2"/>
    <property type="match status" value="1"/>
</dbReference>
<evidence type="ECO:0000256" key="1">
    <source>
        <dbReference type="SAM" id="MobiDB-lite"/>
    </source>
</evidence>
<feature type="region of interest" description="Disordered" evidence="1">
    <location>
        <begin position="53"/>
        <end position="77"/>
    </location>
</feature>
<reference evidence="3" key="1">
    <citation type="submission" date="2025-08" db="UniProtKB">
        <authorList>
            <consortium name="RefSeq"/>
        </authorList>
    </citation>
    <scope>IDENTIFICATION</scope>
    <source>
        <tissue evidence="3">Liver</tissue>
    </source>
</reference>
<dbReference type="InterPro" id="IPR036621">
    <property type="entry name" value="Anticodon-bd_dom_sf"/>
</dbReference>
<feature type="compositionally biased region" description="Low complexity" evidence="1">
    <location>
        <begin position="57"/>
        <end position="67"/>
    </location>
</feature>
<dbReference type="Gene3D" id="3.40.50.800">
    <property type="entry name" value="Anticodon-binding domain"/>
    <property type="match status" value="1"/>
</dbReference>
<organism evidence="2 3">
    <name type="scientific">Mesocricetus auratus</name>
    <name type="common">Golden hamster</name>
    <dbReference type="NCBI Taxonomy" id="10036"/>
    <lineage>
        <taxon>Eukaryota</taxon>
        <taxon>Metazoa</taxon>
        <taxon>Chordata</taxon>
        <taxon>Craniata</taxon>
        <taxon>Vertebrata</taxon>
        <taxon>Euteleostomi</taxon>
        <taxon>Mammalia</taxon>
        <taxon>Eutheria</taxon>
        <taxon>Euarchontoglires</taxon>
        <taxon>Glires</taxon>
        <taxon>Rodentia</taxon>
        <taxon>Myomorpha</taxon>
        <taxon>Muroidea</taxon>
        <taxon>Cricetidae</taxon>
        <taxon>Cricetinae</taxon>
        <taxon>Mesocricetus</taxon>
    </lineage>
</organism>
<proteinExistence type="predicted"/>
<accession>A0ABM2WKG5</accession>